<feature type="domain" description="LIM zinc-binding" evidence="11">
    <location>
        <begin position="228"/>
        <end position="287"/>
    </location>
</feature>
<evidence type="ECO:0000313" key="14">
    <source>
        <dbReference type="Proteomes" id="UP000274756"/>
    </source>
</evidence>
<dbReference type="FunFam" id="2.10.110.10:FF:000008">
    <property type="entry name" value="Paxillin isoform 1"/>
    <property type="match status" value="1"/>
</dbReference>
<evidence type="ECO:0000256" key="2">
    <source>
        <dbReference type="ARBA" id="ARBA00022490"/>
    </source>
</evidence>
<dbReference type="Proteomes" id="UP000274756">
    <property type="component" value="Unassembled WGS sequence"/>
</dbReference>
<feature type="region of interest" description="Disordered" evidence="10">
    <location>
        <begin position="54"/>
        <end position="82"/>
    </location>
</feature>
<keyword evidence="14" id="KW-1185">Reference proteome</keyword>
<dbReference type="EMBL" id="UYYG01000071">
    <property type="protein sequence ID" value="VDN52666.1"/>
    <property type="molecule type" value="Genomic_DNA"/>
</dbReference>
<dbReference type="GO" id="GO:0055120">
    <property type="term" value="C:striated muscle dense body"/>
    <property type="evidence" value="ECO:0007669"/>
    <property type="project" value="UniProtKB-ARBA"/>
</dbReference>
<dbReference type="WBParaSite" id="DME_0000874801-mRNA-1">
    <property type="protein sequence ID" value="DME_0000874801-mRNA-1"/>
    <property type="gene ID" value="DME_0000874801"/>
</dbReference>
<keyword evidence="2" id="KW-0963">Cytoplasm</keyword>
<feature type="domain" description="LIM zinc-binding" evidence="11">
    <location>
        <begin position="110"/>
        <end position="169"/>
    </location>
</feature>
<dbReference type="GO" id="GO:0070161">
    <property type="term" value="C:anchoring junction"/>
    <property type="evidence" value="ECO:0007669"/>
    <property type="project" value="UniProtKB-SubCell"/>
</dbReference>
<dbReference type="SMART" id="SM00132">
    <property type="entry name" value="LIM"/>
    <property type="match status" value="4"/>
</dbReference>
<dbReference type="FunFam" id="2.10.110.10:FF:000009">
    <property type="entry name" value="Paxillin isoform 1"/>
    <property type="match status" value="1"/>
</dbReference>
<dbReference type="PROSITE" id="PS00478">
    <property type="entry name" value="LIM_DOMAIN_1"/>
    <property type="match status" value="2"/>
</dbReference>
<dbReference type="CDD" id="cd09339">
    <property type="entry name" value="LIM4_Paxillin_like"/>
    <property type="match status" value="1"/>
</dbReference>
<reference evidence="15" key="1">
    <citation type="submission" date="2016-04" db="UniProtKB">
        <authorList>
            <consortium name="WormBaseParasite"/>
        </authorList>
    </citation>
    <scope>IDENTIFICATION</scope>
</reference>
<sequence>MPRKLSDNARFVDAVTPALEALLSDLQHTTEILKRAHISNRYNDDKYDIEPVYQEQTRSSHKSVGGISSGHSIDDLSARDSPRDPMQLDSVLGTLQKDMSKHGISTIPKGDCAACGKSIVGQVVIALGKMWHPEHYVCCQCGEELGHRNFFERCGKAYCENDYHDLFSPRCAYCNGPIKNKCVTALGKTFHVEHFVCAECGREFGDAGFYEKNGRAYCKADFFRIFAPKCKGCSNPIKMNFITALGTHWHPECFVCQKCHRPFDSGSFYENGGIPLCEIHYHERRGSLCVDCLKPISGRCVSAMGQKFHPEHFCCSYCRKQLNKGTFKEIDRKPFCHKCYQATHA</sequence>
<keyword evidence="3 9" id="KW-0479">Metal-binding</keyword>
<keyword evidence="4" id="KW-0677">Repeat</keyword>
<dbReference type="STRING" id="318479.A0A158Q605"/>
<dbReference type="GO" id="GO:0031430">
    <property type="term" value="C:M band"/>
    <property type="evidence" value="ECO:0007669"/>
    <property type="project" value="UniProtKB-SubCell"/>
</dbReference>
<comment type="subcellular location">
    <subcellularLocation>
        <location evidence="1">Cell junction</location>
    </subcellularLocation>
    <subcellularLocation>
        <location evidence="8">Cytoplasm</location>
        <location evidence="8">Myofibril</location>
        <location evidence="8">Sarcomere</location>
        <location evidence="8">M line</location>
    </subcellularLocation>
</comment>
<name>A0A158Q605_DRAME</name>
<keyword evidence="7 9" id="KW-0440">LIM domain</keyword>
<dbReference type="PROSITE" id="PS50023">
    <property type="entry name" value="LIM_DOMAIN_2"/>
    <property type="match status" value="4"/>
</dbReference>
<evidence type="ECO:0000313" key="12">
    <source>
        <dbReference type="EMBL" id="VDN52666.1"/>
    </source>
</evidence>
<evidence type="ECO:0000256" key="3">
    <source>
        <dbReference type="ARBA" id="ARBA00022723"/>
    </source>
</evidence>
<evidence type="ECO:0000259" key="11">
    <source>
        <dbReference type="PROSITE" id="PS50023"/>
    </source>
</evidence>
<keyword evidence="5 9" id="KW-0862">Zinc</keyword>
<evidence type="ECO:0000256" key="6">
    <source>
        <dbReference type="ARBA" id="ARBA00022949"/>
    </source>
</evidence>
<dbReference type="PANTHER" id="PTHR24216">
    <property type="entry name" value="PAXILLIN-RELATED"/>
    <property type="match status" value="1"/>
</dbReference>
<dbReference type="GO" id="GO:0046872">
    <property type="term" value="F:metal ion binding"/>
    <property type="evidence" value="ECO:0007669"/>
    <property type="project" value="UniProtKB-KW"/>
</dbReference>
<dbReference type="Pfam" id="PF00412">
    <property type="entry name" value="LIM"/>
    <property type="match status" value="4"/>
</dbReference>
<evidence type="ECO:0000256" key="5">
    <source>
        <dbReference type="ARBA" id="ARBA00022833"/>
    </source>
</evidence>
<dbReference type="Proteomes" id="UP000038040">
    <property type="component" value="Unplaced"/>
</dbReference>
<accession>A0A158Q605</accession>
<evidence type="ECO:0000256" key="10">
    <source>
        <dbReference type="SAM" id="MobiDB-lite"/>
    </source>
</evidence>
<keyword evidence="6" id="KW-0965">Cell junction</keyword>
<reference evidence="12 14" key="2">
    <citation type="submission" date="2018-11" db="EMBL/GenBank/DDBJ databases">
        <authorList>
            <consortium name="Pathogen Informatics"/>
        </authorList>
    </citation>
    <scope>NUCLEOTIDE SEQUENCE [LARGE SCALE GENOMIC DNA]</scope>
</reference>
<gene>
    <name evidence="12" type="ORF">DME_LOCUS2639</name>
</gene>
<dbReference type="InterPro" id="IPR001781">
    <property type="entry name" value="Znf_LIM"/>
</dbReference>
<feature type="domain" description="LIM zinc-binding" evidence="11">
    <location>
        <begin position="288"/>
        <end position="345"/>
    </location>
</feature>
<evidence type="ECO:0000313" key="15">
    <source>
        <dbReference type="WBParaSite" id="DME_0000874801-mRNA-1"/>
    </source>
</evidence>
<organism evidence="13 15">
    <name type="scientific">Dracunculus medinensis</name>
    <name type="common">Guinea worm</name>
    <dbReference type="NCBI Taxonomy" id="318479"/>
    <lineage>
        <taxon>Eukaryota</taxon>
        <taxon>Metazoa</taxon>
        <taxon>Ecdysozoa</taxon>
        <taxon>Nematoda</taxon>
        <taxon>Chromadorea</taxon>
        <taxon>Rhabditida</taxon>
        <taxon>Spirurina</taxon>
        <taxon>Dracunculoidea</taxon>
        <taxon>Dracunculidae</taxon>
        <taxon>Dracunculus</taxon>
    </lineage>
</organism>
<dbReference type="Gene3D" id="2.10.110.10">
    <property type="entry name" value="Cysteine Rich Protein"/>
    <property type="match status" value="4"/>
</dbReference>
<dbReference type="OrthoDB" id="15567at2759"/>
<evidence type="ECO:0000313" key="13">
    <source>
        <dbReference type="Proteomes" id="UP000038040"/>
    </source>
</evidence>
<protein>
    <submittedName>
        <fullName evidence="15">Paxillin</fullName>
    </submittedName>
</protein>
<evidence type="ECO:0000256" key="9">
    <source>
        <dbReference type="PROSITE-ProRule" id="PRU00125"/>
    </source>
</evidence>
<feature type="domain" description="LIM zinc-binding" evidence="11">
    <location>
        <begin position="170"/>
        <end position="227"/>
    </location>
</feature>
<dbReference type="SUPFAM" id="SSF57716">
    <property type="entry name" value="Glucocorticoid receptor-like (DNA-binding domain)"/>
    <property type="match status" value="5"/>
</dbReference>
<feature type="compositionally biased region" description="Basic and acidic residues" evidence="10">
    <location>
        <begin position="72"/>
        <end position="82"/>
    </location>
</feature>
<proteinExistence type="predicted"/>
<evidence type="ECO:0000256" key="1">
    <source>
        <dbReference type="ARBA" id="ARBA00004282"/>
    </source>
</evidence>
<dbReference type="AlphaFoldDB" id="A0A158Q605"/>
<dbReference type="PANTHER" id="PTHR24216:SF8">
    <property type="entry name" value="PAXILLIN, ISOFORM F"/>
    <property type="match status" value="1"/>
</dbReference>
<evidence type="ECO:0000256" key="4">
    <source>
        <dbReference type="ARBA" id="ARBA00022737"/>
    </source>
</evidence>
<evidence type="ECO:0000256" key="7">
    <source>
        <dbReference type="ARBA" id="ARBA00023038"/>
    </source>
</evidence>
<evidence type="ECO:0000256" key="8">
    <source>
        <dbReference type="ARBA" id="ARBA00037833"/>
    </source>
</evidence>
<dbReference type="CDD" id="cd09338">
    <property type="entry name" value="LIM3_Paxillin_like"/>
    <property type="match status" value="1"/>
</dbReference>
<dbReference type="FunFam" id="2.10.110.10:FF:000018">
    <property type="entry name" value="Paxillin isoform 1"/>
    <property type="match status" value="1"/>
</dbReference>